<name>A0A4R8M274_9BACT</name>
<gene>
    <name evidence="1" type="ORF">C8D99_12811</name>
</gene>
<keyword evidence="2" id="KW-1185">Reference proteome</keyword>
<protein>
    <submittedName>
        <fullName evidence="1">Uncharacterized protein</fullName>
    </submittedName>
</protein>
<dbReference type="AlphaFoldDB" id="A0A4R8M274"/>
<evidence type="ECO:0000313" key="1">
    <source>
        <dbReference type="EMBL" id="TDY54240.1"/>
    </source>
</evidence>
<reference evidence="1 2" key="1">
    <citation type="submission" date="2019-03" db="EMBL/GenBank/DDBJ databases">
        <title>Genomic Encyclopedia of Type Strains, Phase IV (KMG-IV): sequencing the most valuable type-strain genomes for metagenomic binning, comparative biology and taxonomic classification.</title>
        <authorList>
            <person name="Goeker M."/>
        </authorList>
    </citation>
    <scope>NUCLEOTIDE SEQUENCE [LARGE SCALE GENOMIC DNA]</scope>
    <source>
        <strain evidence="1 2">DSM 25964</strain>
    </source>
</reference>
<dbReference type="EMBL" id="SORI01000028">
    <property type="protein sequence ID" value="TDY54240.1"/>
    <property type="molecule type" value="Genomic_DNA"/>
</dbReference>
<organism evidence="1 2">
    <name type="scientific">Aminivibrio pyruvatiphilus</name>
    <dbReference type="NCBI Taxonomy" id="1005740"/>
    <lineage>
        <taxon>Bacteria</taxon>
        <taxon>Thermotogati</taxon>
        <taxon>Synergistota</taxon>
        <taxon>Synergistia</taxon>
        <taxon>Synergistales</taxon>
        <taxon>Aminobacteriaceae</taxon>
        <taxon>Aminivibrio</taxon>
    </lineage>
</organism>
<accession>A0A4R8M274</accession>
<dbReference type="RefSeq" id="WP_133959089.1">
    <property type="nucleotide sequence ID" value="NZ_SORI01000028.1"/>
</dbReference>
<evidence type="ECO:0000313" key="2">
    <source>
        <dbReference type="Proteomes" id="UP000295066"/>
    </source>
</evidence>
<comment type="caution">
    <text evidence="1">The sequence shown here is derived from an EMBL/GenBank/DDBJ whole genome shotgun (WGS) entry which is preliminary data.</text>
</comment>
<dbReference type="Proteomes" id="UP000295066">
    <property type="component" value="Unassembled WGS sequence"/>
</dbReference>
<sequence length="69" mass="8036">MEKKHTGTMETEGHCEFYRRDDRHLNGMFSVSWRGPFEGFSAARKVESPEPASFAPSEMRWRGPFEGLR</sequence>
<proteinExistence type="predicted"/>